<dbReference type="RefSeq" id="WP_184304247.1">
    <property type="nucleotide sequence ID" value="NZ_JACHXU010000005.1"/>
</dbReference>
<keyword evidence="2" id="KW-0479">Metal-binding</keyword>
<dbReference type="GO" id="GO:0005506">
    <property type="term" value="F:iron ion binding"/>
    <property type="evidence" value="ECO:0007669"/>
    <property type="project" value="TreeGrafter"/>
</dbReference>
<reference evidence="4 5" key="1">
    <citation type="submission" date="2020-08" db="EMBL/GenBank/DDBJ databases">
        <title>Genomic Encyclopedia of Type Strains, Phase III (KMG-III): the genomes of soil and plant-associated and newly described type strains.</title>
        <authorList>
            <person name="Whitman W."/>
        </authorList>
    </citation>
    <scope>NUCLEOTIDE SEQUENCE [LARGE SCALE GENOMIC DNA]</scope>
    <source>
        <strain evidence="4 5">CECT 8075</strain>
    </source>
</reference>
<dbReference type="GO" id="GO:0051604">
    <property type="term" value="P:protein maturation"/>
    <property type="evidence" value="ECO:0007669"/>
    <property type="project" value="TreeGrafter"/>
</dbReference>
<evidence type="ECO:0000256" key="3">
    <source>
        <dbReference type="ARBA" id="ARBA00023004"/>
    </source>
</evidence>
<dbReference type="Gene3D" id="6.10.20.100">
    <property type="match status" value="1"/>
</dbReference>
<comment type="similarity">
    <text evidence="1">Belongs to the HypD family.</text>
</comment>
<dbReference type="Pfam" id="PF01924">
    <property type="entry name" value="HypD"/>
    <property type="match status" value="1"/>
</dbReference>
<protein>
    <submittedName>
        <fullName evidence="4">Hydrogenase expression/formation protein HypD</fullName>
    </submittedName>
</protein>
<dbReference type="GO" id="GO:0070025">
    <property type="term" value="F:carbon monoxide binding"/>
    <property type="evidence" value="ECO:0007669"/>
    <property type="project" value="TreeGrafter"/>
</dbReference>
<dbReference type="PANTHER" id="PTHR30149">
    <property type="entry name" value="HYDROGENASE PROTEIN ASSEMBLY PROTEIN HYPD"/>
    <property type="match status" value="1"/>
</dbReference>
<dbReference type="PIRSF" id="PIRSF005622">
    <property type="entry name" value="Hydrgn_mat_hypD"/>
    <property type="match status" value="1"/>
</dbReference>
<dbReference type="InterPro" id="IPR042243">
    <property type="entry name" value="HypD_1"/>
</dbReference>
<dbReference type="EMBL" id="JACHXU010000005">
    <property type="protein sequence ID" value="MBB3206060.1"/>
    <property type="molecule type" value="Genomic_DNA"/>
</dbReference>
<organism evidence="4 5">
    <name type="scientific">Aporhodopirellula rubra</name>
    <dbReference type="NCBI Taxonomy" id="980271"/>
    <lineage>
        <taxon>Bacteria</taxon>
        <taxon>Pseudomonadati</taxon>
        <taxon>Planctomycetota</taxon>
        <taxon>Planctomycetia</taxon>
        <taxon>Pirellulales</taxon>
        <taxon>Pirellulaceae</taxon>
        <taxon>Aporhodopirellula</taxon>
    </lineage>
</organism>
<dbReference type="InterPro" id="IPR002780">
    <property type="entry name" value="Hyd_form_HypD"/>
</dbReference>
<evidence type="ECO:0000313" key="5">
    <source>
        <dbReference type="Proteomes" id="UP000536179"/>
    </source>
</evidence>
<keyword evidence="3" id="KW-0408">Iron</keyword>
<dbReference type="NCBIfam" id="TIGR00075">
    <property type="entry name" value="hypD"/>
    <property type="match status" value="1"/>
</dbReference>
<evidence type="ECO:0000256" key="1">
    <source>
        <dbReference type="ARBA" id="ARBA00007888"/>
    </source>
</evidence>
<proteinExistence type="inferred from homology"/>
<dbReference type="InterPro" id="IPR042244">
    <property type="entry name" value="HypD_2_sf"/>
</dbReference>
<accession>A0A7W5DX51</accession>
<dbReference type="GO" id="GO:0051539">
    <property type="term" value="F:4 iron, 4 sulfur cluster binding"/>
    <property type="evidence" value="ECO:0007669"/>
    <property type="project" value="TreeGrafter"/>
</dbReference>
<evidence type="ECO:0000313" key="4">
    <source>
        <dbReference type="EMBL" id="MBB3206060.1"/>
    </source>
</evidence>
<evidence type="ECO:0000256" key="2">
    <source>
        <dbReference type="ARBA" id="ARBA00022723"/>
    </source>
</evidence>
<name>A0A7W5DX51_9BACT</name>
<dbReference type="PANTHER" id="PTHR30149:SF0">
    <property type="entry name" value="HYDROGENASE MATURATION FACTOR HYPD"/>
    <property type="match status" value="1"/>
</dbReference>
<dbReference type="AlphaFoldDB" id="A0A7W5DX51"/>
<keyword evidence="5" id="KW-1185">Reference proteome</keyword>
<dbReference type="Proteomes" id="UP000536179">
    <property type="component" value="Unassembled WGS sequence"/>
</dbReference>
<sequence length="368" mass="40108">MKHLDEYRDAAASQSLITDIRARATRPWVLMDVCGGQTHNLVRYGIERELADCVELIHGPGCPVCVTATELIDFAVALALRPNTIVASFGDMLRVPGSSQSLMQARERGGRIQIVYSPLDALALARQHPNAEIVFLAVGFETTAPATALAVIQATKLSLNNFSIVPAHVRVLPAMETIMRMPDNRVEGFLAAGHVCCITGFEAYQPFASRFRVPIVITGFEPIDLLRGILKTVELLETGQAIVKNQYSRTVQRQGNLAAQSIIDQVYEVDDRDWRGFGTISGGGYRLRAEYSLMNARQKFADVLPPKGRGDVDCRGADVMSGKIKPKQCPAFATTCTPQSPLGAPMVSSEGACAAYYRFEPLPIKVPS</sequence>
<comment type="caution">
    <text evidence="4">The sequence shown here is derived from an EMBL/GenBank/DDBJ whole genome shotgun (WGS) entry which is preliminary data.</text>
</comment>
<gene>
    <name evidence="4" type="ORF">FHS27_001868</name>
</gene>
<dbReference type="Gene3D" id="3.40.50.11740">
    <property type="entry name" value="HypD, alpha/beta domain 2"/>
    <property type="match status" value="2"/>
</dbReference>